<dbReference type="InterPro" id="IPR025476">
    <property type="entry name" value="Helitron_helicase-like"/>
</dbReference>
<feature type="compositionally biased region" description="Basic and acidic residues" evidence="1">
    <location>
        <begin position="24"/>
        <end position="39"/>
    </location>
</feature>
<keyword evidence="3" id="KW-1185">Reference proteome</keyword>
<sequence>MQSSAALLEQKRVKNNSESGKQGTENDSKQHDQESEERQQMSNVGQMVVPCPFCNALHFPGESLGKSCCHKGKVVLPPLAHYPPELEELMVGASPEAKNFQQHIPSYNGSMAFASIGAQVEAPGSGPYCFCIHGQIYHLTGALHPLEGQPCQFAQLYILDPAAANAERLAAGAFSPIHASGRLMQQYVVNSYVRMEAQHMAFLRQNQDKLRVDLYQGLLDHVAALGDVRGVRIGTVRVLPATYHRSPRALQQNYPSLQ</sequence>
<dbReference type="Pfam" id="PF14214">
    <property type="entry name" value="Helitron_like_N"/>
    <property type="match status" value="1"/>
</dbReference>
<feature type="domain" description="Helitron helicase-like" evidence="2">
    <location>
        <begin position="173"/>
        <end position="255"/>
    </location>
</feature>
<proteinExistence type="predicted"/>
<evidence type="ECO:0000256" key="1">
    <source>
        <dbReference type="SAM" id="MobiDB-lite"/>
    </source>
</evidence>
<dbReference type="PANTHER" id="PTHR45786:SF74">
    <property type="entry name" value="ATP-DEPENDENT DNA HELICASE"/>
    <property type="match status" value="1"/>
</dbReference>
<organism evidence="3 4">
    <name type="scientific">Plectus sambesii</name>
    <dbReference type="NCBI Taxonomy" id="2011161"/>
    <lineage>
        <taxon>Eukaryota</taxon>
        <taxon>Metazoa</taxon>
        <taxon>Ecdysozoa</taxon>
        <taxon>Nematoda</taxon>
        <taxon>Chromadorea</taxon>
        <taxon>Plectida</taxon>
        <taxon>Plectina</taxon>
        <taxon>Plectoidea</taxon>
        <taxon>Plectidae</taxon>
        <taxon>Plectus</taxon>
    </lineage>
</organism>
<dbReference type="PANTHER" id="PTHR45786">
    <property type="entry name" value="DNA BINDING PROTEIN-LIKE"/>
    <property type="match status" value="1"/>
</dbReference>
<evidence type="ECO:0000313" key="3">
    <source>
        <dbReference type="Proteomes" id="UP000887566"/>
    </source>
</evidence>
<protein>
    <submittedName>
        <fullName evidence="4">Helitron helicase-like domain-containing protein</fullName>
    </submittedName>
</protein>
<accession>A0A914XFL7</accession>
<dbReference type="AlphaFoldDB" id="A0A914XFL7"/>
<dbReference type="Proteomes" id="UP000887566">
    <property type="component" value="Unplaced"/>
</dbReference>
<evidence type="ECO:0000313" key="4">
    <source>
        <dbReference type="WBParaSite" id="PSAMB.scaffold7842size7010.g30605.t1"/>
    </source>
</evidence>
<evidence type="ECO:0000259" key="2">
    <source>
        <dbReference type="Pfam" id="PF14214"/>
    </source>
</evidence>
<name>A0A914XFL7_9BILA</name>
<feature type="region of interest" description="Disordered" evidence="1">
    <location>
        <begin position="1"/>
        <end position="42"/>
    </location>
</feature>
<reference evidence="4" key="1">
    <citation type="submission" date="2022-11" db="UniProtKB">
        <authorList>
            <consortium name="WormBaseParasite"/>
        </authorList>
    </citation>
    <scope>IDENTIFICATION</scope>
</reference>
<dbReference type="WBParaSite" id="PSAMB.scaffold7842size7010.g30605.t1">
    <property type="protein sequence ID" value="PSAMB.scaffold7842size7010.g30605.t1"/>
    <property type="gene ID" value="PSAMB.scaffold7842size7010.g30605"/>
</dbReference>